<proteinExistence type="predicted"/>
<protein>
    <submittedName>
        <fullName evidence="2">Uncharacterized protein</fullName>
    </submittedName>
</protein>
<comment type="caution">
    <text evidence="2">The sequence shown here is derived from an EMBL/GenBank/DDBJ whole genome shotgun (WGS) entry which is preliminary data.</text>
</comment>
<dbReference type="RefSeq" id="WP_151693284.1">
    <property type="nucleotide sequence ID" value="NZ_BMGX01000001.1"/>
</dbReference>
<reference evidence="2 3" key="1">
    <citation type="submission" date="2019-10" db="EMBL/GenBank/DDBJ databases">
        <title>Genome sequence of Phaeocystidibacter marisrubri JCM30614 (type strain).</title>
        <authorList>
            <person name="Bowman J.P."/>
        </authorList>
    </citation>
    <scope>NUCLEOTIDE SEQUENCE [LARGE SCALE GENOMIC DNA]</scope>
    <source>
        <strain evidence="2 3">JCM 30614</strain>
    </source>
</reference>
<evidence type="ECO:0000313" key="3">
    <source>
        <dbReference type="Proteomes" id="UP000484164"/>
    </source>
</evidence>
<keyword evidence="3" id="KW-1185">Reference proteome</keyword>
<organism evidence="2 3">
    <name type="scientific">Phaeocystidibacter marisrubri</name>
    <dbReference type="NCBI Taxonomy" id="1577780"/>
    <lineage>
        <taxon>Bacteria</taxon>
        <taxon>Pseudomonadati</taxon>
        <taxon>Bacteroidota</taxon>
        <taxon>Flavobacteriia</taxon>
        <taxon>Flavobacteriales</taxon>
        <taxon>Phaeocystidibacteraceae</taxon>
        <taxon>Phaeocystidibacter</taxon>
    </lineage>
</organism>
<feature type="chain" id="PRO_5026885344" evidence="1">
    <location>
        <begin position="29"/>
        <end position="118"/>
    </location>
</feature>
<keyword evidence="1" id="KW-0732">Signal</keyword>
<dbReference type="EMBL" id="WBVQ01000002">
    <property type="protein sequence ID" value="KAB2815855.1"/>
    <property type="molecule type" value="Genomic_DNA"/>
</dbReference>
<name>A0A6L3ZDD2_9FLAO</name>
<feature type="signal peptide" evidence="1">
    <location>
        <begin position="1"/>
        <end position="28"/>
    </location>
</feature>
<evidence type="ECO:0000256" key="1">
    <source>
        <dbReference type="SAM" id="SignalP"/>
    </source>
</evidence>
<dbReference type="Proteomes" id="UP000484164">
    <property type="component" value="Unassembled WGS sequence"/>
</dbReference>
<dbReference type="AlphaFoldDB" id="A0A6L3ZDD2"/>
<evidence type="ECO:0000313" key="2">
    <source>
        <dbReference type="EMBL" id="KAB2815855.1"/>
    </source>
</evidence>
<accession>A0A6L3ZDD2</accession>
<sequence length="118" mass="13542">MKIQFRLLVIIWAFATIAAAFSSKGANASITEVNTAQPHPKSEHFNHSVGHDLFYFVAEDISEETEDDEFDAYEFADRKFFSILSDFLSTSQPIDVSLLAMPPTKLYVRNHQWRFHLS</sequence>
<gene>
    <name evidence="2" type="ORF">F8C82_09155</name>
</gene>